<evidence type="ECO:0000313" key="4">
    <source>
        <dbReference type="Proteomes" id="UP000187148"/>
    </source>
</evidence>
<keyword evidence="4" id="KW-1185">Reference proteome</keyword>
<dbReference type="RefSeq" id="WP_076769458.1">
    <property type="nucleotide sequence ID" value="NZ_CP019445.1"/>
</dbReference>
<dbReference type="InterPro" id="IPR025060">
    <property type="entry name" value="DUF3999"/>
</dbReference>
<dbReference type="AlphaFoldDB" id="A0A807LDY4"/>
<evidence type="ECO:0000256" key="1">
    <source>
        <dbReference type="SAM" id="Phobius"/>
    </source>
</evidence>
<feature type="transmembrane region" description="Helical" evidence="1">
    <location>
        <begin position="428"/>
        <end position="449"/>
    </location>
</feature>
<dbReference type="KEGG" id="kco:BWI95_10820"/>
<sequence length="455" mass="49959">MKRLYGLLLSTLLCAPAGAADLPEKPQDYARGVMLDVPQPSSWYRVDLPQEVYAHSAWPDLRDVRVFNQDGERVPFALETQSTKTTTPEAVPLRVFPLDASPAGGAAQEENVVRLQAPSGVEIRIEGDASKPVGKSYLLVLPSTLPNTFTLGEIKLGWQENGQNWRSKVSVLVSRDMRSWDTLQDDAPVMALASGNDKLRLDRIQLPEMQLPDGSHYLLLVFDTPNLPVTISEATAMPGRQPAPLEKMEMTGNGRQISPTEAQYQWPQPQPFRSLSVGFNDDAVLPAEIAIRRTATSPWQPLTKTVLWQRNGQRSAPVELAGETVQAVRITTLDARLPDTLPEVSGSRDRLALVFNAQGKGPFMLAWGNKAAQPAAVTPDTLIPPDLRKQLDPASIPDAFVGENIKLGGEARMTATSVTEQQGMWKTLLVWGALVLGVAVLAWMAIRIWREAQSR</sequence>
<reference evidence="3 4" key="1">
    <citation type="submission" date="2017-01" db="EMBL/GenBank/DDBJ databases">
        <authorList>
            <person name="Cao J.-M."/>
        </authorList>
    </citation>
    <scope>NUCLEOTIDE SEQUENCE [LARGE SCALE GENOMIC DNA]</scope>
    <source>
        <strain evidence="3 4">888-76</strain>
    </source>
</reference>
<keyword evidence="1" id="KW-1133">Transmembrane helix</keyword>
<evidence type="ECO:0008006" key="5">
    <source>
        <dbReference type="Google" id="ProtNLM"/>
    </source>
</evidence>
<protein>
    <recommendedName>
        <fullName evidence="5">DUF3999 domain-containing protein</fullName>
    </recommendedName>
</protein>
<proteinExistence type="predicted"/>
<accession>A0A807LDY4</accession>
<evidence type="ECO:0000313" key="3">
    <source>
        <dbReference type="EMBL" id="APZ05499.1"/>
    </source>
</evidence>
<evidence type="ECO:0000256" key="2">
    <source>
        <dbReference type="SAM" id="SignalP"/>
    </source>
</evidence>
<organism evidence="3 4">
    <name type="scientific">Kosakonia cowanii JCM 10956 = DSM 18146</name>
    <dbReference type="NCBI Taxonomy" id="1300165"/>
    <lineage>
        <taxon>Bacteria</taxon>
        <taxon>Pseudomonadati</taxon>
        <taxon>Pseudomonadota</taxon>
        <taxon>Gammaproteobacteria</taxon>
        <taxon>Enterobacterales</taxon>
        <taxon>Enterobacteriaceae</taxon>
        <taxon>Kosakonia</taxon>
    </lineage>
</organism>
<keyword evidence="1" id="KW-0812">Transmembrane</keyword>
<dbReference type="Pfam" id="PF13163">
    <property type="entry name" value="DUF3999"/>
    <property type="match status" value="1"/>
</dbReference>
<dbReference type="Proteomes" id="UP000187148">
    <property type="component" value="Chromosome"/>
</dbReference>
<gene>
    <name evidence="3" type="ORF">BWI95_10820</name>
</gene>
<name>A0A807LDY4_9ENTR</name>
<dbReference type="EMBL" id="CP019445">
    <property type="protein sequence ID" value="APZ05499.1"/>
    <property type="molecule type" value="Genomic_DNA"/>
</dbReference>
<feature type="signal peptide" evidence="2">
    <location>
        <begin position="1"/>
        <end position="19"/>
    </location>
</feature>
<keyword evidence="1" id="KW-0472">Membrane</keyword>
<feature type="chain" id="PRO_5032358307" description="DUF3999 domain-containing protein" evidence="2">
    <location>
        <begin position="20"/>
        <end position="455"/>
    </location>
</feature>
<keyword evidence="2" id="KW-0732">Signal</keyword>